<feature type="domain" description="Glutamine amidotransferase" evidence="12">
    <location>
        <begin position="307"/>
        <end position="545"/>
    </location>
</feature>
<comment type="catalytic activity">
    <reaction evidence="10 11">
        <text>UTP + L-glutamine + ATP + H2O = CTP + L-glutamate + ADP + phosphate + 2 H(+)</text>
        <dbReference type="Rhea" id="RHEA:26426"/>
        <dbReference type="ChEBI" id="CHEBI:15377"/>
        <dbReference type="ChEBI" id="CHEBI:15378"/>
        <dbReference type="ChEBI" id="CHEBI:29985"/>
        <dbReference type="ChEBI" id="CHEBI:30616"/>
        <dbReference type="ChEBI" id="CHEBI:37563"/>
        <dbReference type="ChEBI" id="CHEBI:43474"/>
        <dbReference type="ChEBI" id="CHEBI:46398"/>
        <dbReference type="ChEBI" id="CHEBI:58359"/>
        <dbReference type="ChEBI" id="CHEBI:456216"/>
        <dbReference type="EC" id="6.3.4.2"/>
    </reaction>
</comment>
<evidence type="ECO:0000256" key="3">
    <source>
        <dbReference type="ARBA" id="ARBA00022598"/>
    </source>
</evidence>
<keyword evidence="7" id="KW-0460">Magnesium</keyword>
<gene>
    <name evidence="14" type="ORF">NERG_01627</name>
</gene>
<evidence type="ECO:0000256" key="8">
    <source>
        <dbReference type="ARBA" id="ARBA00022962"/>
    </source>
</evidence>
<keyword evidence="4" id="KW-0479">Metal-binding</keyword>
<dbReference type="Proteomes" id="UP000005622">
    <property type="component" value="Unassembled WGS sequence"/>
</dbReference>
<dbReference type="GO" id="GO:0003883">
    <property type="term" value="F:CTP synthase activity"/>
    <property type="evidence" value="ECO:0007669"/>
    <property type="project" value="UniProtKB-UniRule"/>
</dbReference>
<dbReference type="InterPro" id="IPR004468">
    <property type="entry name" value="CTP_synthase"/>
</dbReference>
<name>H8ZDF6_NEMA1</name>
<dbReference type="EC" id="6.3.4.2" evidence="11"/>
<dbReference type="GO" id="GO:0005524">
    <property type="term" value="F:ATP binding"/>
    <property type="evidence" value="ECO:0007669"/>
    <property type="project" value="UniProtKB-KW"/>
</dbReference>
<dbReference type="GO" id="GO:0044210">
    <property type="term" value="P:'de novo' CTP biosynthetic process"/>
    <property type="evidence" value="ECO:0007669"/>
    <property type="project" value="UniProtKB-UniRule"/>
</dbReference>
<dbReference type="HOGENOM" id="CLU_011675_5_0_1"/>
<evidence type="ECO:0000256" key="9">
    <source>
        <dbReference type="ARBA" id="ARBA00022975"/>
    </source>
</evidence>
<evidence type="ECO:0000256" key="2">
    <source>
        <dbReference type="ARBA" id="ARBA00007533"/>
    </source>
</evidence>
<proteinExistence type="inferred from homology"/>
<dbReference type="GO" id="GO:0042802">
    <property type="term" value="F:identical protein binding"/>
    <property type="evidence" value="ECO:0007669"/>
    <property type="project" value="TreeGrafter"/>
</dbReference>
<dbReference type="CDD" id="cd01746">
    <property type="entry name" value="GATase1_CTP_Synthase"/>
    <property type="match status" value="1"/>
</dbReference>
<keyword evidence="8 11" id="KW-0315">Glutamine amidotransferase</keyword>
<dbReference type="UniPathway" id="UPA00159">
    <property type="reaction ID" value="UER00277"/>
</dbReference>
<dbReference type="InterPro" id="IPR017926">
    <property type="entry name" value="GATASE"/>
</dbReference>
<comment type="pathway">
    <text evidence="1 11">Pyrimidine metabolism; CTP biosynthesis via de novo pathway; CTP from UDP: step 2/2.</text>
</comment>
<dbReference type="FunFam" id="3.40.50.300:FF:000009">
    <property type="entry name" value="CTP synthase"/>
    <property type="match status" value="1"/>
</dbReference>
<dbReference type="GO" id="GO:0046872">
    <property type="term" value="F:metal ion binding"/>
    <property type="evidence" value="ECO:0007669"/>
    <property type="project" value="UniProtKB-KW"/>
</dbReference>
<keyword evidence="6 11" id="KW-0067">ATP-binding</keyword>
<reference evidence="14" key="1">
    <citation type="submission" date="2011-03" db="EMBL/GenBank/DDBJ databases">
        <title>The Genome Sequence of Nematocida sp1 strain ERTm2.</title>
        <authorList>
            <consortium name="The Broad Institute Genome Sequencing Platform"/>
            <consortium name="The Broad Institute Genome Sequencing Center for Infectious Disease"/>
            <person name="Cuomo C."/>
            <person name="Troemel E."/>
            <person name="Young S.K."/>
            <person name="Zeng Q."/>
            <person name="Gargeya S."/>
            <person name="Fitzgerald M."/>
            <person name="Haas B."/>
            <person name="Abouelleil A."/>
            <person name="Alvarado L."/>
            <person name="Arachchi H.M."/>
            <person name="Berlin A."/>
            <person name="Brown A."/>
            <person name="Chapman S.B."/>
            <person name="Chen Z."/>
            <person name="Dunbar C."/>
            <person name="Freedman E."/>
            <person name="Gearin G."/>
            <person name="Gellesch M."/>
            <person name="Goldberg J."/>
            <person name="Griggs A."/>
            <person name="Gujja S."/>
            <person name="Heilman E.R."/>
            <person name="Heiman D."/>
            <person name="Howarth C."/>
            <person name="Larson L."/>
            <person name="Lui A."/>
            <person name="MacDonald P.J.P."/>
            <person name="Mehta T."/>
            <person name="Montmayeur A."/>
            <person name="Murphy C."/>
            <person name="Neiman D."/>
            <person name="Pearson M."/>
            <person name="Priest M."/>
            <person name="Roberts A."/>
            <person name="Saif S."/>
            <person name="Shea T."/>
            <person name="Shenoy N."/>
            <person name="Sisk P."/>
            <person name="Stolte C."/>
            <person name="Sykes S."/>
            <person name="White J."/>
            <person name="Yandava C."/>
            <person name="Wortman J."/>
            <person name="Nusbaum C."/>
            <person name="Birren B."/>
        </authorList>
    </citation>
    <scope>NUCLEOTIDE SEQUENCE</scope>
    <source>
        <strain evidence="14">ERTm2</strain>
    </source>
</reference>
<accession>H8ZDF6</accession>
<dbReference type="PANTHER" id="PTHR11550:SF0">
    <property type="entry name" value="CTP SYNTHASE-RELATED"/>
    <property type="match status" value="1"/>
</dbReference>
<comment type="similarity">
    <text evidence="2 11">Belongs to the CTP synthase family.</text>
</comment>
<dbReference type="STRING" id="944018.H8ZDF6"/>
<dbReference type="Pfam" id="PF00117">
    <property type="entry name" value="GATase"/>
    <property type="match status" value="1"/>
</dbReference>
<sequence length="555" mass="61693">MKYILVCGGVISGVGKGVIASSVGRILKEEGEHVTIVKIDPYLNFNAGTLGPRDHGEVFVLDDGTETDLDLGNYERFLGSNLTKFNSITSGRIYSEVIKREREGEYLGKTVQVVPHVTDHIKNSIRNAACLPIENNTTTPTVCVIELGGIVGDIESTTFIEALRQMYVEEGREKFVVIGVDYALEVNGEHKTKPIQGSAKRARELGIPYDVIVCRSETALAKEALEKISLFTGVEKLVLMPNCNVLSVPELLLKQTGILSYLQKRLNMKPVVSDHMLEKGKYFEKITDAKKHTCKVAIVGKYSNHEDAYLSIKESLKFAGSVDELSADIETTYFDTSFFLKSENLSILKEFDGIVIPGGFGKRGVEQMILVAGYARVNKIPLLGICLGMQVIAIEYARSILNIQNATSEELVAEEEDIHTIIDDRINEFGANQDRTVPHSLIISKHSNHMRIGRHETETIAGSRMAAFYGNSNGSIISERFRHRYGVNVKYIPDFEKNGLKIAARHKNYIDALEIPEHPFYCGVQFHPEFLSKPDAPRPCFIAFLSACLGVDKEQ</sequence>
<evidence type="ECO:0000256" key="4">
    <source>
        <dbReference type="ARBA" id="ARBA00022723"/>
    </source>
</evidence>
<dbReference type="NCBIfam" id="TIGR00337">
    <property type="entry name" value="PyrG"/>
    <property type="match status" value="1"/>
</dbReference>
<feature type="domain" description="CTP synthase N-terminal" evidence="13">
    <location>
        <begin position="2"/>
        <end position="268"/>
    </location>
</feature>
<evidence type="ECO:0000313" key="14">
    <source>
        <dbReference type="EMBL" id="EHY65181.1"/>
    </source>
</evidence>
<evidence type="ECO:0000256" key="10">
    <source>
        <dbReference type="ARBA" id="ARBA00047781"/>
    </source>
</evidence>
<evidence type="ECO:0000256" key="5">
    <source>
        <dbReference type="ARBA" id="ARBA00022741"/>
    </source>
</evidence>
<dbReference type="SUPFAM" id="SSF52540">
    <property type="entry name" value="P-loop containing nucleoside triphosphate hydrolases"/>
    <property type="match status" value="1"/>
</dbReference>
<dbReference type="Pfam" id="PF06418">
    <property type="entry name" value="CTP_synth_N"/>
    <property type="match status" value="1"/>
</dbReference>
<evidence type="ECO:0000256" key="11">
    <source>
        <dbReference type="RuleBase" id="RU810713"/>
    </source>
</evidence>
<dbReference type="InterPro" id="IPR033828">
    <property type="entry name" value="GATase1_CTP_Synthase"/>
</dbReference>
<dbReference type="InterPro" id="IPR027417">
    <property type="entry name" value="P-loop_NTPase"/>
</dbReference>
<dbReference type="Gene3D" id="3.40.50.880">
    <property type="match status" value="1"/>
</dbReference>
<dbReference type="PROSITE" id="PS51273">
    <property type="entry name" value="GATASE_TYPE_1"/>
    <property type="match status" value="1"/>
</dbReference>
<dbReference type="NCBIfam" id="NF003792">
    <property type="entry name" value="PRK05380.1"/>
    <property type="match status" value="1"/>
</dbReference>
<keyword evidence="3 11" id="KW-0436">Ligase</keyword>
<dbReference type="SUPFAM" id="SSF52317">
    <property type="entry name" value="Class I glutamine amidotransferase-like"/>
    <property type="match status" value="1"/>
</dbReference>
<keyword evidence="5 11" id="KW-0547">Nucleotide-binding</keyword>
<evidence type="ECO:0000256" key="7">
    <source>
        <dbReference type="ARBA" id="ARBA00022842"/>
    </source>
</evidence>
<dbReference type="InterPro" id="IPR029062">
    <property type="entry name" value="Class_I_gatase-like"/>
</dbReference>
<dbReference type="InterPro" id="IPR017456">
    <property type="entry name" value="CTP_synthase_N"/>
</dbReference>
<dbReference type="AlphaFoldDB" id="H8ZDF6"/>
<keyword evidence="9 11" id="KW-0665">Pyrimidine biosynthesis</keyword>
<dbReference type="Gene3D" id="3.40.50.300">
    <property type="entry name" value="P-loop containing nucleotide triphosphate hydrolases"/>
    <property type="match status" value="1"/>
</dbReference>
<organism evidence="14">
    <name type="scientific">Nematocida ausubeli (strain ATCC PRA-371 / ERTm2)</name>
    <name type="common">Nematode killer fungus</name>
    <dbReference type="NCBI Taxonomy" id="1913371"/>
    <lineage>
        <taxon>Eukaryota</taxon>
        <taxon>Fungi</taxon>
        <taxon>Fungi incertae sedis</taxon>
        <taxon>Microsporidia</taxon>
        <taxon>Nematocida</taxon>
    </lineage>
</organism>
<evidence type="ECO:0000256" key="6">
    <source>
        <dbReference type="ARBA" id="ARBA00022840"/>
    </source>
</evidence>
<dbReference type="GO" id="GO:0019856">
    <property type="term" value="P:pyrimidine nucleobase biosynthetic process"/>
    <property type="evidence" value="ECO:0007669"/>
    <property type="project" value="TreeGrafter"/>
</dbReference>
<dbReference type="EMBL" id="JH604636">
    <property type="protein sequence ID" value="EHY65181.1"/>
    <property type="molecule type" value="Genomic_DNA"/>
</dbReference>
<comment type="function">
    <text evidence="11">Catalyzes the ATP-dependent amination of UTP to CTP with either L-glutamine or ammonia as the source of nitrogen.</text>
</comment>
<evidence type="ECO:0000256" key="1">
    <source>
        <dbReference type="ARBA" id="ARBA00005171"/>
    </source>
</evidence>
<evidence type="ECO:0000259" key="13">
    <source>
        <dbReference type="Pfam" id="PF06418"/>
    </source>
</evidence>
<dbReference type="PANTHER" id="PTHR11550">
    <property type="entry name" value="CTP SYNTHASE"/>
    <property type="match status" value="1"/>
</dbReference>
<evidence type="ECO:0000259" key="12">
    <source>
        <dbReference type="Pfam" id="PF00117"/>
    </source>
</evidence>
<protein>
    <recommendedName>
        <fullName evidence="11">CTP synthase</fullName>
        <ecNumber evidence="11">6.3.4.2</ecNumber>
    </recommendedName>
    <alternativeName>
        <fullName evidence="11">UTP--ammonia ligase</fullName>
    </alternativeName>
</protein>